<keyword evidence="2" id="KW-1185">Reference proteome</keyword>
<dbReference type="AlphaFoldDB" id="A0A8H4LI66"/>
<name>A0A8H4LI66_9HYPO</name>
<proteinExistence type="predicted"/>
<dbReference type="Proteomes" id="UP000554235">
    <property type="component" value="Unassembled WGS sequence"/>
</dbReference>
<accession>A0A8H4LI66</accession>
<comment type="caution">
    <text evidence="1">The sequence shown here is derived from an EMBL/GenBank/DDBJ whole genome shotgun (WGS) entry which is preliminary data.</text>
</comment>
<gene>
    <name evidence="1" type="ORF">FALBO_3904</name>
</gene>
<dbReference type="EMBL" id="JAADYS010000506">
    <property type="protein sequence ID" value="KAF4469206.1"/>
    <property type="molecule type" value="Genomic_DNA"/>
</dbReference>
<organism evidence="1 2">
    <name type="scientific">Fusarium albosuccineum</name>
    <dbReference type="NCBI Taxonomy" id="1237068"/>
    <lineage>
        <taxon>Eukaryota</taxon>
        <taxon>Fungi</taxon>
        <taxon>Dikarya</taxon>
        <taxon>Ascomycota</taxon>
        <taxon>Pezizomycotina</taxon>
        <taxon>Sordariomycetes</taxon>
        <taxon>Hypocreomycetidae</taxon>
        <taxon>Hypocreales</taxon>
        <taxon>Nectriaceae</taxon>
        <taxon>Fusarium</taxon>
        <taxon>Fusarium decemcellulare species complex</taxon>
    </lineage>
</organism>
<reference evidence="1 2" key="1">
    <citation type="submission" date="2020-01" db="EMBL/GenBank/DDBJ databases">
        <title>Identification and distribution of gene clusters putatively required for synthesis of sphingolipid metabolism inhibitors in phylogenetically diverse species of the filamentous fungus Fusarium.</title>
        <authorList>
            <person name="Kim H.-S."/>
            <person name="Busman M."/>
            <person name="Brown D.W."/>
            <person name="Divon H."/>
            <person name="Uhlig S."/>
            <person name="Proctor R.H."/>
        </authorList>
    </citation>
    <scope>NUCLEOTIDE SEQUENCE [LARGE SCALE GENOMIC DNA]</scope>
    <source>
        <strain evidence="1 2">NRRL 20459</strain>
    </source>
</reference>
<evidence type="ECO:0000313" key="1">
    <source>
        <dbReference type="EMBL" id="KAF4469206.1"/>
    </source>
</evidence>
<sequence length="150" mass="16444">MLASQLKGTSVNLLDSSWPSYRTRSVAVWGSTWYAQPLAGDYLGDDVSELPLWVIPRLSTLNSCPRQMRFAYSEATKVATGATVVVIIVIVVGDEGLRLAAVEDVVDGGYAGAAVELDDGGGFFWSMSGFEELEEDVFVLDYRHDVRCWL</sequence>
<protein>
    <submittedName>
        <fullName evidence="1">Uncharacterized protein</fullName>
    </submittedName>
</protein>
<evidence type="ECO:0000313" key="2">
    <source>
        <dbReference type="Proteomes" id="UP000554235"/>
    </source>
</evidence>